<evidence type="ECO:0000313" key="1">
    <source>
        <dbReference type="EMBL" id="TFU06519.1"/>
    </source>
</evidence>
<protein>
    <submittedName>
        <fullName evidence="1">Uncharacterized protein</fullName>
    </submittedName>
</protein>
<reference evidence="1 2" key="1">
    <citation type="submission" date="2019-02" db="EMBL/GenBank/DDBJ databases">
        <title>Polymorphobacter sp. isolated from the lake at the Tibet of China.</title>
        <authorList>
            <person name="Li A."/>
        </authorList>
    </citation>
    <scope>NUCLEOTIDE SEQUENCE [LARGE SCALE GENOMIC DNA]</scope>
    <source>
        <strain evidence="1 2">DJ1R-1</strain>
    </source>
</reference>
<sequence>MSNPPSLAESLEVLERAVVRLEIAALAQRARLGRAERRYRVLEHHGDAAVAALDSFLASAAPRS</sequence>
<comment type="caution">
    <text evidence="1">The sequence shown here is derived from an EMBL/GenBank/DDBJ whole genome shotgun (WGS) entry which is preliminary data.</text>
</comment>
<gene>
    <name evidence="1" type="ORF">EUV02_05945</name>
</gene>
<dbReference type="AlphaFoldDB" id="A0A4Y9ETG1"/>
<dbReference type="EMBL" id="SIHO01000001">
    <property type="protein sequence ID" value="TFU06519.1"/>
    <property type="molecule type" value="Genomic_DNA"/>
</dbReference>
<dbReference type="Proteomes" id="UP000297737">
    <property type="component" value="Unassembled WGS sequence"/>
</dbReference>
<evidence type="ECO:0000313" key="2">
    <source>
        <dbReference type="Proteomes" id="UP000297737"/>
    </source>
</evidence>
<dbReference type="RefSeq" id="WP_135245243.1">
    <property type="nucleotide sequence ID" value="NZ_SIHO01000001.1"/>
</dbReference>
<proteinExistence type="predicted"/>
<accession>A0A4Y9ETG1</accession>
<organism evidence="1 2">
    <name type="scientific">Glacieibacterium arshaanense</name>
    <dbReference type="NCBI Taxonomy" id="2511025"/>
    <lineage>
        <taxon>Bacteria</taxon>
        <taxon>Pseudomonadati</taxon>
        <taxon>Pseudomonadota</taxon>
        <taxon>Alphaproteobacteria</taxon>
        <taxon>Sphingomonadales</taxon>
        <taxon>Sphingosinicellaceae</taxon>
        <taxon>Glacieibacterium</taxon>
    </lineage>
</organism>
<keyword evidence="2" id="KW-1185">Reference proteome</keyword>
<name>A0A4Y9ETG1_9SPHN</name>